<dbReference type="Gene3D" id="1.25.40.10">
    <property type="entry name" value="Tetratricopeptide repeat domain"/>
    <property type="match status" value="1"/>
</dbReference>
<dbReference type="EMBL" id="CP082270">
    <property type="protein sequence ID" value="WDM62740.1"/>
    <property type="molecule type" value="Genomic_DNA"/>
</dbReference>
<protein>
    <recommendedName>
        <fullName evidence="1">ATPase domain-containing protein</fullName>
    </recommendedName>
</protein>
<sequence>MSEFKRGTVDSYDDKGGYGIIIPDPVIGDGADAAKHIVHRRSLEKPSLLLSKGDRVVFKTEIVPRGALAADVHLEAPPTPSNAQEAFGSIHKFDNSTSQGVLRTAQQKSYTFHTSEITNSDHPPQIGDRVSFLPTRNSIGAQASQVRIEIESIEEVGALRGGSDAAPKNGSNILAQAILARDARRFSEAERLYELGMKKHGSVQLVTSYAAMQKNRNRRAEAMRIYEEGMKLFPNNIKLRDDAGNLAISMNNLKQAIIYFKGGLDLAKSTPASPTGGLLLSLARAYYKGGSRSDLRNCIATYEAAEREHSQTSSRRQSLPRNDILMKENARVRVQHHRGSVTFDFIQSSGFKIERARLFDQATAGADFIVEINRPELLESYGISGSILVRCFFKSDINRSDLESIDNYAKSEGESGLIDEQVVIAVVSSLPETLQSTLYRRLEDRSRSVPAIVPITQEELETSSDPMDTLRKTLDQWLYRRDLFSLNTPVSGRRFFGREKAITELREAISSGTAAGVFGLRKVGKTSILKEVERRGTEAGDIVIYVDLLRVPADIKNARWIYWKLGVELHTAATRAGLKDIRWRIGPQYRDFLDVPSDFPIATAFDSDLTQALRATAHNENAPTPKIVIMLDEVERLLPNTLGKEGFEGFFDLLSYLRGVSQESEDFVPIVTAANAAIAEVSQFNERDNPVFNFFREIYLPLLQLKEMKTMVRTLGRGMGITIDDDACNHIHRLTGGHPFFTRQLCSYISEQNSERPLQVTSDIVNSLSEGYLEFSGKDFQEITERFSRDYPDELEACVKIAHSPTPISISEITTKGGNSSINIRHLIGYQIIEVKEGRAAMSIELMRLWLEKESSPPSKNAN</sequence>
<feature type="domain" description="ATPase" evidence="1">
    <location>
        <begin position="495"/>
        <end position="739"/>
    </location>
</feature>
<dbReference type="PANTHER" id="PTHR34301:SF8">
    <property type="entry name" value="ATPASE DOMAIN-CONTAINING PROTEIN"/>
    <property type="match status" value="1"/>
</dbReference>
<dbReference type="InterPro" id="IPR027417">
    <property type="entry name" value="P-loop_NTPase"/>
</dbReference>
<evidence type="ECO:0000313" key="2">
    <source>
        <dbReference type="EMBL" id="WDM62740.1"/>
    </source>
</evidence>
<reference evidence="2 3" key="1">
    <citation type="submission" date="2021-08" db="EMBL/GenBank/DDBJ databases">
        <title>Stenotrophomonas forensis sp. nov., isolated from contaminated viral transport media.</title>
        <authorList>
            <person name="Nguyen S.V."/>
            <person name="Edwards D."/>
            <person name="Scott S."/>
            <person name="Doss J."/>
            <person name="Merid S."/>
            <person name="Zelaya E."/>
            <person name="Maza C."/>
            <person name="Mann M."/>
            <person name="Hamilton B."/>
            <person name="Blackwell R."/>
            <person name="Tran A."/>
            <person name="Hauser J."/>
        </authorList>
    </citation>
    <scope>NUCLEOTIDE SEQUENCE [LARGE SCALE GENOMIC DNA]</scope>
    <source>
        <strain evidence="2 3">DFS-20110405</strain>
    </source>
</reference>
<name>A0ABY7XYD2_9GAMM</name>
<dbReference type="Gene3D" id="3.40.50.300">
    <property type="entry name" value="P-loop containing nucleotide triphosphate hydrolases"/>
    <property type="match status" value="1"/>
</dbReference>
<dbReference type="InterPro" id="IPR011990">
    <property type="entry name" value="TPR-like_helical_dom_sf"/>
</dbReference>
<dbReference type="Proteomes" id="UP001216828">
    <property type="component" value="Chromosome"/>
</dbReference>
<gene>
    <name evidence="2" type="ORF">K5L94_16760</name>
</gene>
<accession>A0ABY7XYD2</accession>
<dbReference type="RefSeq" id="WP_274510898.1">
    <property type="nucleotide sequence ID" value="NZ_CP082270.1"/>
</dbReference>
<dbReference type="Pfam" id="PF01637">
    <property type="entry name" value="ATPase_2"/>
    <property type="match status" value="1"/>
</dbReference>
<keyword evidence="3" id="KW-1185">Reference proteome</keyword>
<dbReference type="InterPro" id="IPR012340">
    <property type="entry name" value="NA-bd_OB-fold"/>
</dbReference>
<organism evidence="2 3">
    <name type="scientific">Stenotrophomonas forensis</name>
    <dbReference type="NCBI Taxonomy" id="2871169"/>
    <lineage>
        <taxon>Bacteria</taxon>
        <taxon>Pseudomonadati</taxon>
        <taxon>Pseudomonadota</taxon>
        <taxon>Gammaproteobacteria</taxon>
        <taxon>Lysobacterales</taxon>
        <taxon>Lysobacteraceae</taxon>
        <taxon>Stenotrophomonas</taxon>
        <taxon>Stenotrophomonas maltophilia group</taxon>
    </lineage>
</organism>
<dbReference type="SUPFAM" id="SSF52540">
    <property type="entry name" value="P-loop containing nucleoside triphosphate hydrolases"/>
    <property type="match status" value="1"/>
</dbReference>
<proteinExistence type="predicted"/>
<dbReference type="Gene3D" id="2.40.50.140">
    <property type="entry name" value="Nucleic acid-binding proteins"/>
    <property type="match status" value="2"/>
</dbReference>
<dbReference type="InterPro" id="IPR011579">
    <property type="entry name" value="ATPase_dom"/>
</dbReference>
<dbReference type="PANTHER" id="PTHR34301">
    <property type="entry name" value="DNA-BINDING PROTEIN-RELATED"/>
    <property type="match status" value="1"/>
</dbReference>
<evidence type="ECO:0000313" key="3">
    <source>
        <dbReference type="Proteomes" id="UP001216828"/>
    </source>
</evidence>
<dbReference type="SUPFAM" id="SSF48452">
    <property type="entry name" value="TPR-like"/>
    <property type="match status" value="1"/>
</dbReference>
<evidence type="ECO:0000259" key="1">
    <source>
        <dbReference type="Pfam" id="PF01637"/>
    </source>
</evidence>